<evidence type="ECO:0000256" key="1">
    <source>
        <dbReference type="SAM" id="MobiDB-lite"/>
    </source>
</evidence>
<dbReference type="Proteomes" id="UP001166286">
    <property type="component" value="Unassembled WGS sequence"/>
</dbReference>
<proteinExistence type="predicted"/>
<gene>
    <name evidence="2" type="ORF">JMJ35_000362</name>
</gene>
<feature type="region of interest" description="Disordered" evidence="1">
    <location>
        <begin position="1"/>
        <end position="38"/>
    </location>
</feature>
<accession>A0AA39R935</accession>
<comment type="caution">
    <text evidence="2">The sequence shown here is derived from an EMBL/GenBank/DDBJ whole genome shotgun (WGS) entry which is preliminary data.</text>
</comment>
<protein>
    <submittedName>
        <fullName evidence="2">Uncharacterized protein</fullName>
    </submittedName>
</protein>
<dbReference type="EMBL" id="JAFEKC020000001">
    <property type="protein sequence ID" value="KAK0517207.1"/>
    <property type="molecule type" value="Genomic_DNA"/>
</dbReference>
<sequence length="203" mass="21864">MPRGFLPTEVNIGKPPEASASNSVLQHHSDATACHQSSVKVDTVVPTTALSEPVPSIKATGTEAVPPKFSPVNDELLTKSDENEIPSIQVTSTEAVPPKSDPVNVEPLTKLGENGNSSIQATATKAIHPKPNPVNVEPLTKSGKEFIYYGEPSEKQSAFTDRVRQLHPAAQIVPKGKVEELEGQYLQITPVSAYQDLEHPIYQ</sequence>
<evidence type="ECO:0000313" key="3">
    <source>
        <dbReference type="Proteomes" id="UP001166286"/>
    </source>
</evidence>
<feature type="region of interest" description="Disordered" evidence="1">
    <location>
        <begin position="55"/>
        <end position="74"/>
    </location>
</feature>
<keyword evidence="3" id="KW-1185">Reference proteome</keyword>
<organism evidence="2 3">
    <name type="scientific">Cladonia borealis</name>
    <dbReference type="NCBI Taxonomy" id="184061"/>
    <lineage>
        <taxon>Eukaryota</taxon>
        <taxon>Fungi</taxon>
        <taxon>Dikarya</taxon>
        <taxon>Ascomycota</taxon>
        <taxon>Pezizomycotina</taxon>
        <taxon>Lecanoromycetes</taxon>
        <taxon>OSLEUM clade</taxon>
        <taxon>Lecanoromycetidae</taxon>
        <taxon>Lecanorales</taxon>
        <taxon>Lecanorineae</taxon>
        <taxon>Cladoniaceae</taxon>
        <taxon>Cladonia</taxon>
    </lineage>
</organism>
<evidence type="ECO:0000313" key="2">
    <source>
        <dbReference type="EMBL" id="KAK0517207.1"/>
    </source>
</evidence>
<reference evidence="2" key="1">
    <citation type="submission" date="2023-03" db="EMBL/GenBank/DDBJ databases">
        <title>Complete genome of Cladonia borealis.</title>
        <authorList>
            <person name="Park H."/>
        </authorList>
    </citation>
    <scope>NUCLEOTIDE SEQUENCE</scope>
    <source>
        <strain evidence="2">ANT050790</strain>
    </source>
</reference>
<dbReference type="AlphaFoldDB" id="A0AA39R935"/>
<name>A0AA39R935_9LECA</name>